<dbReference type="PANTHER" id="PTHR11157">
    <property type="entry name" value="FATTY ACID ACYL TRANSFERASE-RELATED"/>
    <property type="match status" value="1"/>
</dbReference>
<evidence type="ECO:0000313" key="12">
    <source>
        <dbReference type="Proteomes" id="UP001642540"/>
    </source>
</evidence>
<accession>A0ABP1R9T2</accession>
<keyword evidence="7 10" id="KW-0443">Lipid metabolism</keyword>
<organism evidence="11 12">
    <name type="scientific">Orchesella dallaii</name>
    <dbReference type="NCBI Taxonomy" id="48710"/>
    <lineage>
        <taxon>Eukaryota</taxon>
        <taxon>Metazoa</taxon>
        <taxon>Ecdysozoa</taxon>
        <taxon>Arthropoda</taxon>
        <taxon>Hexapoda</taxon>
        <taxon>Collembola</taxon>
        <taxon>Entomobryomorpha</taxon>
        <taxon>Entomobryoidea</taxon>
        <taxon>Orchesellidae</taxon>
        <taxon>Orchesellinae</taxon>
        <taxon>Orchesella</taxon>
    </lineage>
</organism>
<reference evidence="11 12" key="1">
    <citation type="submission" date="2024-08" db="EMBL/GenBank/DDBJ databases">
        <authorList>
            <person name="Cucini C."/>
            <person name="Frati F."/>
        </authorList>
    </citation>
    <scope>NUCLEOTIDE SEQUENCE [LARGE SCALE GENOMIC DNA]</scope>
</reference>
<evidence type="ECO:0000256" key="1">
    <source>
        <dbReference type="ARBA" id="ARBA00004141"/>
    </source>
</evidence>
<dbReference type="PANTHER" id="PTHR11157:SF17">
    <property type="entry name" value="ELONGATION OF VERY LONG CHAIN FATTY ACIDS PROTEIN 6"/>
    <property type="match status" value="1"/>
</dbReference>
<dbReference type="Proteomes" id="UP001642540">
    <property type="component" value="Unassembled WGS sequence"/>
</dbReference>
<keyword evidence="4 10" id="KW-0812">Transmembrane</keyword>
<dbReference type="EC" id="2.3.1.199" evidence="10"/>
<dbReference type="InterPro" id="IPR002076">
    <property type="entry name" value="ELO_fam"/>
</dbReference>
<keyword evidence="9 10" id="KW-0275">Fatty acid biosynthesis</keyword>
<evidence type="ECO:0000256" key="4">
    <source>
        <dbReference type="ARBA" id="ARBA00022692"/>
    </source>
</evidence>
<feature type="transmembrane region" description="Helical" evidence="10">
    <location>
        <begin position="246"/>
        <end position="265"/>
    </location>
</feature>
<comment type="subcellular location">
    <subcellularLocation>
        <location evidence="1">Membrane</location>
        <topology evidence="1">Multi-pass membrane protein</topology>
    </subcellularLocation>
</comment>
<comment type="catalytic activity">
    <reaction evidence="10">
        <text>a very-long-chain acyl-CoA + malonyl-CoA + H(+) = a very-long-chain 3-oxoacyl-CoA + CO2 + CoA</text>
        <dbReference type="Rhea" id="RHEA:32727"/>
        <dbReference type="ChEBI" id="CHEBI:15378"/>
        <dbReference type="ChEBI" id="CHEBI:16526"/>
        <dbReference type="ChEBI" id="CHEBI:57287"/>
        <dbReference type="ChEBI" id="CHEBI:57384"/>
        <dbReference type="ChEBI" id="CHEBI:90725"/>
        <dbReference type="ChEBI" id="CHEBI:90736"/>
        <dbReference type="EC" id="2.3.1.199"/>
    </reaction>
</comment>
<dbReference type="EMBL" id="CAXLJM020000068">
    <property type="protein sequence ID" value="CAL8122394.1"/>
    <property type="molecule type" value="Genomic_DNA"/>
</dbReference>
<dbReference type="Pfam" id="PF01151">
    <property type="entry name" value="ELO"/>
    <property type="match status" value="1"/>
</dbReference>
<comment type="caution">
    <text evidence="11">The sequence shown here is derived from an EMBL/GenBank/DDBJ whole genome shotgun (WGS) entry which is preliminary data.</text>
</comment>
<keyword evidence="3 10" id="KW-0808">Transferase</keyword>
<proteinExistence type="inferred from homology"/>
<evidence type="ECO:0000256" key="6">
    <source>
        <dbReference type="ARBA" id="ARBA00022989"/>
    </source>
</evidence>
<evidence type="ECO:0000256" key="10">
    <source>
        <dbReference type="RuleBase" id="RU361115"/>
    </source>
</evidence>
<feature type="transmembrane region" description="Helical" evidence="10">
    <location>
        <begin position="152"/>
        <end position="169"/>
    </location>
</feature>
<evidence type="ECO:0000256" key="8">
    <source>
        <dbReference type="ARBA" id="ARBA00023136"/>
    </source>
</evidence>
<keyword evidence="6 10" id="KW-1133">Transmembrane helix</keyword>
<keyword evidence="5 10" id="KW-0276">Fatty acid metabolism</keyword>
<feature type="transmembrane region" description="Helical" evidence="10">
    <location>
        <begin position="72"/>
        <end position="94"/>
    </location>
</feature>
<feature type="transmembrane region" description="Helical" evidence="10">
    <location>
        <begin position="215"/>
        <end position="234"/>
    </location>
</feature>
<keyword evidence="2 10" id="KW-0444">Lipid biosynthesis</keyword>
<evidence type="ECO:0000256" key="9">
    <source>
        <dbReference type="ARBA" id="ARBA00023160"/>
    </source>
</evidence>
<evidence type="ECO:0000256" key="3">
    <source>
        <dbReference type="ARBA" id="ARBA00022679"/>
    </source>
</evidence>
<comment type="similarity">
    <text evidence="10">Belongs to the ELO family.</text>
</comment>
<name>A0ABP1R9T2_9HEXA</name>
<keyword evidence="12" id="KW-1185">Reference proteome</keyword>
<feature type="transmembrane region" description="Helical" evidence="10">
    <location>
        <begin position="175"/>
        <end position="194"/>
    </location>
</feature>
<protein>
    <recommendedName>
        <fullName evidence="10">Elongation of very long chain fatty acids protein</fullName>
        <ecNumber evidence="10">2.3.1.199</ecNumber>
    </recommendedName>
    <alternativeName>
        <fullName evidence="10">Very-long-chain 3-oxoacyl-CoA synthase</fullName>
    </alternativeName>
</protein>
<evidence type="ECO:0000256" key="2">
    <source>
        <dbReference type="ARBA" id="ARBA00022516"/>
    </source>
</evidence>
<keyword evidence="8 10" id="KW-0472">Membrane</keyword>
<sequence>MEIISDSNWTRWNQPEFHPKFHQYWFERVDIDFWYDLSDTYLSSLLTLFITTYLGSIFYLHRYMQNRQPFSLRIPLFLWNSTIGALSIMALYRISMELSYMLSLPDGFYRSICLREGLHMSSAFWAVCMIILKPLFMIDTMFLILRKKPVDAVHVIHHTLAILFGALMVKISEPMLRWLGIANMFVHAVDYPLLALRSIKIRVPKSRQIMAALEIIQMIFCLVCTAYTLIVRASGTYCVRHSKSVLVTYIVYFGLLILLIATMLSPEYWRRGIKKVKEDMKTE</sequence>
<evidence type="ECO:0000256" key="7">
    <source>
        <dbReference type="ARBA" id="ARBA00023098"/>
    </source>
</evidence>
<feature type="transmembrane region" description="Helical" evidence="10">
    <location>
        <begin position="41"/>
        <end position="60"/>
    </location>
</feature>
<evidence type="ECO:0000313" key="11">
    <source>
        <dbReference type="EMBL" id="CAL8122394.1"/>
    </source>
</evidence>
<gene>
    <name evidence="11" type="ORF">ODALV1_LOCUS19782</name>
</gene>
<feature type="transmembrane region" description="Helical" evidence="10">
    <location>
        <begin position="124"/>
        <end position="145"/>
    </location>
</feature>
<evidence type="ECO:0000256" key="5">
    <source>
        <dbReference type="ARBA" id="ARBA00022832"/>
    </source>
</evidence>